<reference evidence="9 10" key="1">
    <citation type="submission" date="2023-12" db="EMBL/GenBank/DDBJ databases">
        <title>A high-quality genome assembly for Dillenia turbinata (Dilleniales).</title>
        <authorList>
            <person name="Chanderbali A."/>
        </authorList>
    </citation>
    <scope>NUCLEOTIDE SEQUENCE [LARGE SCALE GENOMIC DNA]</scope>
    <source>
        <strain evidence="9">LSX21</strain>
        <tissue evidence="9">Leaf</tissue>
    </source>
</reference>
<dbReference type="InterPro" id="IPR001005">
    <property type="entry name" value="SANT/Myb"/>
</dbReference>
<feature type="domain" description="HTH myb-type" evidence="8">
    <location>
        <begin position="93"/>
        <end position="147"/>
    </location>
</feature>
<comment type="subcellular location">
    <subcellularLocation>
        <location evidence="1">Nucleus</location>
    </subcellularLocation>
</comment>
<protein>
    <submittedName>
        <fullName evidence="9">SANT/Myb domain</fullName>
    </submittedName>
</protein>
<sequence length="404" mass="44056">MGEEQRHLAAVVAGDVAEAALEVENNGEGDDGGEMENGEVVGGRVKGPWSPDEDSILTQLVGKFGARNWSMIARGIPGRSGKSCRLRWCNQLDPSVKRKPFTEEEDRIIVAAHAIHGNRWAAIARLLPGRTDNAIKNHWNSTLKRRHAEVSRFRPPPGLVLVDADIDIAKASSEETLSCGDADVHSLEPRSEKDANNLFNQCEEMAQEDNQCTTEAKEEITLSCPVAHSSAFSVYNPPNNPFYPSSLNLVPMQGPLVLAPKTNVGICRVLEDVCEPMIPLHCGHGCCAALNGASPQSSLLGPEFVDYELPSFSTHEFTSIATDLNNIAWIRSGLDSSSIRVLNSPVPNEISQGVAVPMDFVDKRPRNENASFNEGQSRLRGMIPEVISTQMPRQNFAMPSKLKA</sequence>
<keyword evidence="3" id="KW-0805">Transcription regulation</keyword>
<evidence type="ECO:0000259" key="8">
    <source>
        <dbReference type="PROSITE" id="PS51294"/>
    </source>
</evidence>
<gene>
    <name evidence="9" type="ORF">RJ641_035960</name>
</gene>
<dbReference type="Pfam" id="PF00249">
    <property type="entry name" value="Myb_DNA-binding"/>
    <property type="match status" value="2"/>
</dbReference>
<keyword evidence="2" id="KW-0677">Repeat</keyword>
<organism evidence="9 10">
    <name type="scientific">Dillenia turbinata</name>
    <dbReference type="NCBI Taxonomy" id="194707"/>
    <lineage>
        <taxon>Eukaryota</taxon>
        <taxon>Viridiplantae</taxon>
        <taxon>Streptophyta</taxon>
        <taxon>Embryophyta</taxon>
        <taxon>Tracheophyta</taxon>
        <taxon>Spermatophyta</taxon>
        <taxon>Magnoliopsida</taxon>
        <taxon>eudicotyledons</taxon>
        <taxon>Gunneridae</taxon>
        <taxon>Pentapetalae</taxon>
        <taxon>Dilleniales</taxon>
        <taxon>Dilleniaceae</taxon>
        <taxon>Dillenia</taxon>
    </lineage>
</organism>
<dbReference type="FunFam" id="1.10.10.60:FF:000060">
    <property type="entry name" value="MYB transcription factor"/>
    <property type="match status" value="1"/>
</dbReference>
<dbReference type="PANTHER" id="PTHR45614">
    <property type="entry name" value="MYB PROTEIN-RELATED"/>
    <property type="match status" value="1"/>
</dbReference>
<keyword evidence="6" id="KW-0539">Nucleus</keyword>
<evidence type="ECO:0000256" key="6">
    <source>
        <dbReference type="ARBA" id="ARBA00023242"/>
    </source>
</evidence>
<feature type="domain" description="HTH myb-type" evidence="8">
    <location>
        <begin position="44"/>
        <end position="92"/>
    </location>
</feature>
<dbReference type="Gene3D" id="1.10.10.60">
    <property type="entry name" value="Homeodomain-like"/>
    <property type="match status" value="2"/>
</dbReference>
<dbReference type="SUPFAM" id="SSF46689">
    <property type="entry name" value="Homeodomain-like"/>
    <property type="match status" value="1"/>
</dbReference>
<dbReference type="GO" id="GO:0000981">
    <property type="term" value="F:DNA-binding transcription factor activity, RNA polymerase II-specific"/>
    <property type="evidence" value="ECO:0007669"/>
    <property type="project" value="TreeGrafter"/>
</dbReference>
<evidence type="ECO:0000256" key="4">
    <source>
        <dbReference type="ARBA" id="ARBA00023125"/>
    </source>
</evidence>
<accession>A0AAN8VNA9</accession>
<evidence type="ECO:0000313" key="9">
    <source>
        <dbReference type="EMBL" id="KAK6933066.1"/>
    </source>
</evidence>
<dbReference type="CDD" id="cd00167">
    <property type="entry name" value="SANT"/>
    <property type="match status" value="2"/>
</dbReference>
<dbReference type="InterPro" id="IPR017930">
    <property type="entry name" value="Myb_dom"/>
</dbReference>
<feature type="domain" description="Myb-like" evidence="7">
    <location>
        <begin position="93"/>
        <end position="143"/>
    </location>
</feature>
<dbReference type="InterPro" id="IPR050560">
    <property type="entry name" value="MYB_TF"/>
</dbReference>
<feature type="domain" description="Myb-like" evidence="7">
    <location>
        <begin position="46"/>
        <end position="92"/>
    </location>
</feature>
<evidence type="ECO:0000256" key="1">
    <source>
        <dbReference type="ARBA" id="ARBA00004123"/>
    </source>
</evidence>
<dbReference type="PROSITE" id="PS50090">
    <property type="entry name" value="MYB_LIKE"/>
    <property type="match status" value="2"/>
</dbReference>
<dbReference type="GO" id="GO:0000978">
    <property type="term" value="F:RNA polymerase II cis-regulatory region sequence-specific DNA binding"/>
    <property type="evidence" value="ECO:0007669"/>
    <property type="project" value="TreeGrafter"/>
</dbReference>
<dbReference type="AlphaFoldDB" id="A0AAN8VNA9"/>
<dbReference type="EMBL" id="JBAMMX010000009">
    <property type="protein sequence ID" value="KAK6933066.1"/>
    <property type="molecule type" value="Genomic_DNA"/>
</dbReference>
<dbReference type="PROSITE" id="PS51294">
    <property type="entry name" value="HTH_MYB"/>
    <property type="match status" value="2"/>
</dbReference>
<evidence type="ECO:0000256" key="5">
    <source>
        <dbReference type="ARBA" id="ARBA00023163"/>
    </source>
</evidence>
<keyword evidence="5" id="KW-0804">Transcription</keyword>
<dbReference type="SMART" id="SM00717">
    <property type="entry name" value="SANT"/>
    <property type="match status" value="2"/>
</dbReference>
<name>A0AAN8VNA9_9MAGN</name>
<dbReference type="PANTHER" id="PTHR45614:SF25">
    <property type="entry name" value="MYB PROTEIN"/>
    <property type="match status" value="1"/>
</dbReference>
<evidence type="ECO:0000313" key="10">
    <source>
        <dbReference type="Proteomes" id="UP001370490"/>
    </source>
</evidence>
<dbReference type="Proteomes" id="UP001370490">
    <property type="component" value="Unassembled WGS sequence"/>
</dbReference>
<comment type="caution">
    <text evidence="9">The sequence shown here is derived from an EMBL/GenBank/DDBJ whole genome shotgun (WGS) entry which is preliminary data.</text>
</comment>
<evidence type="ECO:0000256" key="2">
    <source>
        <dbReference type="ARBA" id="ARBA00022737"/>
    </source>
</evidence>
<keyword evidence="10" id="KW-1185">Reference proteome</keyword>
<evidence type="ECO:0000256" key="3">
    <source>
        <dbReference type="ARBA" id="ARBA00023015"/>
    </source>
</evidence>
<evidence type="ECO:0000259" key="7">
    <source>
        <dbReference type="PROSITE" id="PS50090"/>
    </source>
</evidence>
<keyword evidence="4" id="KW-0238">DNA-binding</keyword>
<dbReference type="InterPro" id="IPR009057">
    <property type="entry name" value="Homeodomain-like_sf"/>
</dbReference>
<proteinExistence type="predicted"/>
<dbReference type="GO" id="GO:0005634">
    <property type="term" value="C:nucleus"/>
    <property type="evidence" value="ECO:0007669"/>
    <property type="project" value="UniProtKB-SubCell"/>
</dbReference>